<comment type="caution">
    <text evidence="2">The sequence shown here is derived from an EMBL/GenBank/DDBJ whole genome shotgun (WGS) entry which is preliminary data.</text>
</comment>
<feature type="region of interest" description="Disordered" evidence="1">
    <location>
        <begin position="138"/>
        <end position="173"/>
    </location>
</feature>
<organism evidence="2 3">
    <name type="scientific">Microdochium trichocladiopsis</name>
    <dbReference type="NCBI Taxonomy" id="1682393"/>
    <lineage>
        <taxon>Eukaryota</taxon>
        <taxon>Fungi</taxon>
        <taxon>Dikarya</taxon>
        <taxon>Ascomycota</taxon>
        <taxon>Pezizomycotina</taxon>
        <taxon>Sordariomycetes</taxon>
        <taxon>Xylariomycetidae</taxon>
        <taxon>Xylariales</taxon>
        <taxon>Microdochiaceae</taxon>
        <taxon>Microdochium</taxon>
    </lineage>
</organism>
<name>A0A9P8Y0W7_9PEZI</name>
<accession>A0A9P8Y0W7</accession>
<feature type="compositionally biased region" description="Polar residues" evidence="1">
    <location>
        <begin position="160"/>
        <end position="173"/>
    </location>
</feature>
<reference evidence="2" key="1">
    <citation type="journal article" date="2021" name="Nat. Commun.">
        <title>Genetic determinants of endophytism in the Arabidopsis root mycobiome.</title>
        <authorList>
            <person name="Mesny F."/>
            <person name="Miyauchi S."/>
            <person name="Thiergart T."/>
            <person name="Pickel B."/>
            <person name="Atanasova L."/>
            <person name="Karlsson M."/>
            <person name="Huettel B."/>
            <person name="Barry K.W."/>
            <person name="Haridas S."/>
            <person name="Chen C."/>
            <person name="Bauer D."/>
            <person name="Andreopoulos W."/>
            <person name="Pangilinan J."/>
            <person name="LaButti K."/>
            <person name="Riley R."/>
            <person name="Lipzen A."/>
            <person name="Clum A."/>
            <person name="Drula E."/>
            <person name="Henrissat B."/>
            <person name="Kohler A."/>
            <person name="Grigoriev I.V."/>
            <person name="Martin F.M."/>
            <person name="Hacquard S."/>
        </authorList>
    </citation>
    <scope>NUCLEOTIDE SEQUENCE</scope>
    <source>
        <strain evidence="2">MPI-CAGE-CH-0230</strain>
    </source>
</reference>
<feature type="compositionally biased region" description="Polar residues" evidence="1">
    <location>
        <begin position="47"/>
        <end position="57"/>
    </location>
</feature>
<gene>
    <name evidence="2" type="ORF">B0I36DRAFT_330682</name>
</gene>
<keyword evidence="3" id="KW-1185">Reference proteome</keyword>
<feature type="region of interest" description="Disordered" evidence="1">
    <location>
        <begin position="23"/>
        <end position="57"/>
    </location>
</feature>
<sequence length="173" mass="18425">MGSLDTHGNKCQTRQPCVHGANDSITVSASAPPPDALTGATAPSGRPGNNSWGSHSTTAAPGFHGTLPCSRNYGSPCLYPQHRYCDGHGSARDEMRCAPRGPQVSLFPREDTFHLHGSARCAKSQLVRHAVTSLLLVGPPTASPRHASPFHDINRERSSTDTTYNQNESPTAE</sequence>
<evidence type="ECO:0000256" key="1">
    <source>
        <dbReference type="SAM" id="MobiDB-lite"/>
    </source>
</evidence>
<dbReference type="EMBL" id="JAGTJQ010000008">
    <property type="protein sequence ID" value="KAH7026451.1"/>
    <property type="molecule type" value="Genomic_DNA"/>
</dbReference>
<evidence type="ECO:0000313" key="2">
    <source>
        <dbReference type="EMBL" id="KAH7026451.1"/>
    </source>
</evidence>
<proteinExistence type="predicted"/>
<dbReference type="GeneID" id="70184416"/>
<protein>
    <submittedName>
        <fullName evidence="2">Uncharacterized protein</fullName>
    </submittedName>
</protein>
<evidence type="ECO:0000313" key="3">
    <source>
        <dbReference type="Proteomes" id="UP000756346"/>
    </source>
</evidence>
<dbReference type="RefSeq" id="XP_046009668.1">
    <property type="nucleotide sequence ID" value="XM_046154870.1"/>
</dbReference>
<dbReference type="Proteomes" id="UP000756346">
    <property type="component" value="Unassembled WGS sequence"/>
</dbReference>
<dbReference type="AlphaFoldDB" id="A0A9P8Y0W7"/>